<accession>A0A1F5FJ60</accession>
<organism evidence="1 2">
    <name type="scientific">Candidatus Collierbacteria bacterium RIFOXYB1_FULL_49_13</name>
    <dbReference type="NCBI Taxonomy" id="1817728"/>
    <lineage>
        <taxon>Bacteria</taxon>
        <taxon>Candidatus Collieribacteriota</taxon>
    </lineage>
</organism>
<name>A0A1F5FJ60_9BACT</name>
<dbReference type="EMBL" id="MFAM01000015">
    <property type="protein sequence ID" value="OGD79647.1"/>
    <property type="molecule type" value="Genomic_DNA"/>
</dbReference>
<evidence type="ECO:0000313" key="2">
    <source>
        <dbReference type="Proteomes" id="UP000176682"/>
    </source>
</evidence>
<dbReference type="Gene3D" id="1.20.272.10">
    <property type="match status" value="1"/>
</dbReference>
<proteinExistence type="predicted"/>
<reference evidence="1 2" key="1">
    <citation type="journal article" date="2016" name="Nat. Commun.">
        <title>Thousands of microbial genomes shed light on interconnected biogeochemical processes in an aquifer system.</title>
        <authorList>
            <person name="Anantharaman K."/>
            <person name="Brown C.T."/>
            <person name="Hug L.A."/>
            <person name="Sharon I."/>
            <person name="Castelle C.J."/>
            <person name="Probst A.J."/>
            <person name="Thomas B.C."/>
            <person name="Singh A."/>
            <person name="Wilkins M.J."/>
            <person name="Karaoz U."/>
            <person name="Brodie E.L."/>
            <person name="Williams K.H."/>
            <person name="Hubbard S.S."/>
            <person name="Banfield J.F."/>
        </authorList>
    </citation>
    <scope>NUCLEOTIDE SEQUENCE [LARGE SCALE GENOMIC DNA]</scope>
</reference>
<sequence length="220" mass="25536">MLLIHGDNQLVSRKLYFDLKSQSPDPVTFSGSHNLTNIIQALESNTLFGASRSVFIEKPFSQKSAFVKDFTQYLKENKPERLVVWEDRLMGVTVTRLFAPEQIRLCKVSRSLYTFLEQISPGQQRQFLPQYLATLQQEPVELVLYYLFSQLRLLIQAKDNTIPTRIPGFIRTKATKQAVRFSLDKLVDLHLSLYHIDKANKTGTLHHTLEVAIENWLWRI</sequence>
<protein>
    <recommendedName>
        <fullName evidence="3">DNA polymerase III delta N-terminal domain-containing protein</fullName>
    </recommendedName>
</protein>
<gene>
    <name evidence="1" type="ORF">A2368_00155</name>
</gene>
<evidence type="ECO:0000313" key="1">
    <source>
        <dbReference type="EMBL" id="OGD79647.1"/>
    </source>
</evidence>
<evidence type="ECO:0008006" key="3">
    <source>
        <dbReference type="Google" id="ProtNLM"/>
    </source>
</evidence>
<dbReference type="Proteomes" id="UP000176682">
    <property type="component" value="Unassembled WGS sequence"/>
</dbReference>
<comment type="caution">
    <text evidence="1">The sequence shown here is derived from an EMBL/GenBank/DDBJ whole genome shotgun (WGS) entry which is preliminary data.</text>
</comment>
<dbReference type="AlphaFoldDB" id="A0A1F5FJ60"/>